<keyword evidence="2" id="KW-0812">Transmembrane</keyword>
<feature type="region of interest" description="Disordered" evidence="1">
    <location>
        <begin position="65"/>
        <end position="115"/>
    </location>
</feature>
<feature type="compositionally biased region" description="Basic and acidic residues" evidence="1">
    <location>
        <begin position="74"/>
        <end position="99"/>
    </location>
</feature>
<dbReference type="OrthoDB" id="9766277at2"/>
<gene>
    <name evidence="3" type="ORF">EDD33_3204</name>
</gene>
<organism evidence="3 4">
    <name type="scientific">Nocardioides aurantiacus</name>
    <dbReference type="NCBI Taxonomy" id="86796"/>
    <lineage>
        <taxon>Bacteria</taxon>
        <taxon>Bacillati</taxon>
        <taxon>Actinomycetota</taxon>
        <taxon>Actinomycetes</taxon>
        <taxon>Propionibacteriales</taxon>
        <taxon>Nocardioidaceae</taxon>
        <taxon>Nocardioides</taxon>
    </lineage>
</organism>
<dbReference type="AlphaFoldDB" id="A0A3N2CXQ9"/>
<dbReference type="InterPro" id="IPR023346">
    <property type="entry name" value="Lysozyme-like_dom_sf"/>
</dbReference>
<dbReference type="Proteomes" id="UP000281738">
    <property type="component" value="Unassembled WGS sequence"/>
</dbReference>
<dbReference type="SUPFAM" id="SSF53955">
    <property type="entry name" value="Lysozyme-like"/>
    <property type="match status" value="1"/>
</dbReference>
<evidence type="ECO:0000313" key="3">
    <source>
        <dbReference type="EMBL" id="ROR92315.1"/>
    </source>
</evidence>
<keyword evidence="2" id="KW-0472">Membrane</keyword>
<keyword evidence="2" id="KW-1133">Transmembrane helix</keyword>
<feature type="transmembrane region" description="Helical" evidence="2">
    <location>
        <begin position="28"/>
        <end position="46"/>
    </location>
</feature>
<protein>
    <recommendedName>
        <fullName evidence="5">Transglycosylase-like protein with SLT domain</fullName>
    </recommendedName>
</protein>
<dbReference type="EMBL" id="RKHO01000001">
    <property type="protein sequence ID" value="ROR92315.1"/>
    <property type="molecule type" value="Genomic_DNA"/>
</dbReference>
<accession>A0A3N2CXQ9</accession>
<evidence type="ECO:0000256" key="2">
    <source>
        <dbReference type="SAM" id="Phobius"/>
    </source>
</evidence>
<name>A0A3N2CXQ9_9ACTN</name>
<proteinExistence type="predicted"/>
<evidence type="ECO:0000313" key="4">
    <source>
        <dbReference type="Proteomes" id="UP000281738"/>
    </source>
</evidence>
<keyword evidence="4" id="KW-1185">Reference proteome</keyword>
<reference evidence="3 4" key="1">
    <citation type="submission" date="2018-11" db="EMBL/GenBank/DDBJ databases">
        <title>Sequencing the genomes of 1000 actinobacteria strains.</title>
        <authorList>
            <person name="Klenk H.-P."/>
        </authorList>
    </citation>
    <scope>NUCLEOTIDE SEQUENCE [LARGE SCALE GENOMIC DNA]</scope>
    <source>
        <strain evidence="3 4">DSM 12652</strain>
    </source>
</reference>
<evidence type="ECO:0000256" key="1">
    <source>
        <dbReference type="SAM" id="MobiDB-lite"/>
    </source>
</evidence>
<evidence type="ECO:0008006" key="5">
    <source>
        <dbReference type="Google" id="ProtNLM"/>
    </source>
</evidence>
<sequence>MSHHHHAKHRSLPVHDGHRRRALRRTTLLSSVALGATGLVVAAGVLSGSAPGDGAAAALARPAATAGDLSADELAERERDVSRSDDERRPVADRSKTRDLASAAGRASTGTRDLAKADPKVLARRLMPEYGISASEFGCLDSLWSGESEWSTTADNPTSSAYGIPQALPGSKMASAGPDWATNPETQIRWGLGYIRDRYGTACSAESFKQGNGWY</sequence>
<comment type="caution">
    <text evidence="3">The sequence shown here is derived from an EMBL/GenBank/DDBJ whole genome shotgun (WGS) entry which is preliminary data.</text>
</comment>
<dbReference type="RefSeq" id="WP_123391950.1">
    <property type="nucleotide sequence ID" value="NZ_RKHO01000001.1"/>
</dbReference>